<evidence type="ECO:0000313" key="15">
    <source>
        <dbReference type="Proteomes" id="UP000051017"/>
    </source>
</evidence>
<evidence type="ECO:0000256" key="4">
    <source>
        <dbReference type="ARBA" id="ARBA00022692"/>
    </source>
</evidence>
<keyword evidence="4 12" id="KW-0812">Transmembrane</keyword>
<evidence type="ECO:0000256" key="8">
    <source>
        <dbReference type="ARBA" id="ARBA00022989"/>
    </source>
</evidence>
<comment type="subcellular location">
    <subcellularLocation>
        <location evidence="1">Cell membrane</location>
        <topology evidence="1">Multi-pass membrane protein</topology>
    </subcellularLocation>
</comment>
<dbReference type="GO" id="GO:0004222">
    <property type="term" value="F:metalloendopeptidase activity"/>
    <property type="evidence" value="ECO:0007669"/>
    <property type="project" value="InterPro"/>
</dbReference>
<feature type="transmembrane region" description="Helical" evidence="12">
    <location>
        <begin position="156"/>
        <end position="178"/>
    </location>
</feature>
<dbReference type="EMBL" id="LIBJ01000022">
    <property type="protein sequence ID" value="KRO49303.1"/>
    <property type="molecule type" value="Genomic_DNA"/>
</dbReference>
<evidence type="ECO:0000256" key="6">
    <source>
        <dbReference type="ARBA" id="ARBA00022801"/>
    </source>
</evidence>
<evidence type="ECO:0000256" key="7">
    <source>
        <dbReference type="ARBA" id="ARBA00022833"/>
    </source>
</evidence>
<keyword evidence="6 11" id="KW-0378">Hydrolase</keyword>
<keyword evidence="5" id="KW-0479">Metal-binding</keyword>
<keyword evidence="9 11" id="KW-0482">Metalloprotease</keyword>
<dbReference type="Pfam" id="PF01435">
    <property type="entry name" value="Peptidase_M48"/>
    <property type="match status" value="1"/>
</dbReference>
<evidence type="ECO:0000256" key="12">
    <source>
        <dbReference type="SAM" id="Phobius"/>
    </source>
</evidence>
<evidence type="ECO:0000256" key="10">
    <source>
        <dbReference type="ARBA" id="ARBA00023136"/>
    </source>
</evidence>
<keyword evidence="2" id="KW-1003">Cell membrane</keyword>
<feature type="transmembrane region" description="Helical" evidence="12">
    <location>
        <begin position="43"/>
        <end position="61"/>
    </location>
</feature>
<dbReference type="InterPro" id="IPR050083">
    <property type="entry name" value="HtpX_protease"/>
</dbReference>
<feature type="domain" description="Peptidase M48" evidence="13">
    <location>
        <begin position="98"/>
        <end position="288"/>
    </location>
</feature>
<feature type="transmembrane region" description="Helical" evidence="12">
    <location>
        <begin position="12"/>
        <end position="37"/>
    </location>
</feature>
<keyword evidence="10 12" id="KW-0472">Membrane</keyword>
<keyword evidence="7 11" id="KW-0862">Zinc</keyword>
<dbReference type="PANTHER" id="PTHR43221">
    <property type="entry name" value="PROTEASE HTPX"/>
    <property type="match status" value="1"/>
</dbReference>
<dbReference type="GO" id="GO:0006508">
    <property type="term" value="P:proteolysis"/>
    <property type="evidence" value="ECO:0007669"/>
    <property type="project" value="UniProtKB-KW"/>
</dbReference>
<dbReference type="Gene3D" id="3.30.2010.10">
    <property type="entry name" value="Metalloproteases ('zincins'), catalytic domain"/>
    <property type="match status" value="1"/>
</dbReference>
<evidence type="ECO:0000256" key="5">
    <source>
        <dbReference type="ARBA" id="ARBA00022723"/>
    </source>
</evidence>
<reference evidence="14 15" key="1">
    <citation type="submission" date="2015-10" db="EMBL/GenBank/DDBJ databases">
        <title>Metagenome-Assembled Genomes uncover a global brackish microbiome.</title>
        <authorList>
            <person name="Hugerth L.W."/>
            <person name="Larsson J."/>
            <person name="Alneberg J."/>
            <person name="Lindh M.V."/>
            <person name="Legrand C."/>
            <person name="Pinhassi J."/>
            <person name="Andersson A.F."/>
        </authorList>
    </citation>
    <scope>NUCLEOTIDE SEQUENCE [LARGE SCALE GENOMIC DNA]</scope>
    <source>
        <strain evidence="14">BACL6 MAG-120924-bin43</strain>
    </source>
</reference>
<protein>
    <recommendedName>
        <fullName evidence="13">Peptidase M48 domain-containing protein</fullName>
    </recommendedName>
</protein>
<dbReference type="GO" id="GO:0046872">
    <property type="term" value="F:metal ion binding"/>
    <property type="evidence" value="ECO:0007669"/>
    <property type="project" value="UniProtKB-KW"/>
</dbReference>
<comment type="cofactor">
    <cofactor evidence="11">
        <name>Zn(2+)</name>
        <dbReference type="ChEBI" id="CHEBI:29105"/>
    </cofactor>
    <text evidence="11">Binds 1 zinc ion per subunit.</text>
</comment>
<evidence type="ECO:0000256" key="11">
    <source>
        <dbReference type="RuleBase" id="RU003983"/>
    </source>
</evidence>
<feature type="transmembrane region" description="Helical" evidence="12">
    <location>
        <begin position="198"/>
        <end position="221"/>
    </location>
</feature>
<dbReference type="AlphaFoldDB" id="A0A0R2QG96"/>
<keyword evidence="3 11" id="KW-0645">Protease</keyword>
<dbReference type="PANTHER" id="PTHR43221:SF1">
    <property type="entry name" value="PROTEASE HTPX"/>
    <property type="match status" value="1"/>
</dbReference>
<keyword evidence="8 12" id="KW-1133">Transmembrane helix</keyword>
<evidence type="ECO:0000256" key="3">
    <source>
        <dbReference type="ARBA" id="ARBA00022670"/>
    </source>
</evidence>
<evidence type="ECO:0000313" key="14">
    <source>
        <dbReference type="EMBL" id="KRO49303.1"/>
    </source>
</evidence>
<evidence type="ECO:0000256" key="2">
    <source>
        <dbReference type="ARBA" id="ARBA00022475"/>
    </source>
</evidence>
<dbReference type="Proteomes" id="UP000051017">
    <property type="component" value="Unassembled WGS sequence"/>
</dbReference>
<evidence type="ECO:0000256" key="9">
    <source>
        <dbReference type="ARBA" id="ARBA00023049"/>
    </source>
</evidence>
<proteinExistence type="inferred from homology"/>
<name>A0A0R2QG96_9ACTN</name>
<comment type="caution">
    <text evidence="14">The sequence shown here is derived from an EMBL/GenBank/DDBJ whole genome shotgun (WGS) entry which is preliminary data.</text>
</comment>
<evidence type="ECO:0000256" key="1">
    <source>
        <dbReference type="ARBA" id="ARBA00004651"/>
    </source>
</evidence>
<dbReference type="InterPro" id="IPR001915">
    <property type="entry name" value="Peptidase_M48"/>
</dbReference>
<gene>
    <name evidence="14" type="ORF">ABR75_06380</name>
</gene>
<evidence type="ECO:0000259" key="13">
    <source>
        <dbReference type="Pfam" id="PF01435"/>
    </source>
</evidence>
<comment type="similarity">
    <text evidence="11">Belongs to the peptidase M48 family.</text>
</comment>
<dbReference type="GO" id="GO:0005886">
    <property type="term" value="C:plasma membrane"/>
    <property type="evidence" value="ECO:0007669"/>
    <property type="project" value="UniProtKB-SubCell"/>
</dbReference>
<sequence>MNQTHRRLDISAIAATAPVVALLPVWLIAIGFIWLPLKLTSDVSYVFFASTSMLFGVILFSRPVQRLVFARMLGARSPTPHELLMLQPAWNIVSQANHFSPNRFVLAIDDSDETNAFACGGHLLVVSSYAINHLRQDQLTGVLAHELSHHMGGHTVALTISQWMSLPIIGLARLGIWIRNFTQRVTSQFTERYVVVRFLIRALTFLLTGISYLLLCGFSAAQALNNRVGRASEYRADARAAQMGFGHELISALNNVDKHENQKGMRLRPMLSTSTHPPAGTRVAKLEALLKRDVAHKRRSIRRHQ</sequence>
<organism evidence="14 15">
    <name type="scientific">Acidimicrobiia bacterium BACL6 MAG-120924-bin43</name>
    <dbReference type="NCBI Taxonomy" id="1655583"/>
    <lineage>
        <taxon>Bacteria</taxon>
        <taxon>Bacillati</taxon>
        <taxon>Actinomycetota</taxon>
        <taxon>Acidimicrobiia</taxon>
        <taxon>acIV cluster</taxon>
    </lineage>
</organism>
<accession>A0A0R2QG96</accession>